<keyword evidence="2" id="KW-1185">Reference proteome</keyword>
<organism evidence="1 2">
    <name type="scientific">Pterulicium gracile</name>
    <dbReference type="NCBI Taxonomy" id="1884261"/>
    <lineage>
        <taxon>Eukaryota</taxon>
        <taxon>Fungi</taxon>
        <taxon>Dikarya</taxon>
        <taxon>Basidiomycota</taxon>
        <taxon>Agaricomycotina</taxon>
        <taxon>Agaricomycetes</taxon>
        <taxon>Agaricomycetidae</taxon>
        <taxon>Agaricales</taxon>
        <taxon>Pleurotineae</taxon>
        <taxon>Pterulaceae</taxon>
        <taxon>Pterulicium</taxon>
    </lineage>
</organism>
<protein>
    <submittedName>
        <fullName evidence="1">Uncharacterized protein</fullName>
    </submittedName>
</protein>
<dbReference type="AlphaFoldDB" id="A0A5C3QHY1"/>
<dbReference type="EMBL" id="ML178830">
    <property type="protein sequence ID" value="TFL00091.1"/>
    <property type="molecule type" value="Genomic_DNA"/>
</dbReference>
<evidence type="ECO:0000313" key="1">
    <source>
        <dbReference type="EMBL" id="TFL00091.1"/>
    </source>
</evidence>
<dbReference type="Proteomes" id="UP000305067">
    <property type="component" value="Unassembled WGS sequence"/>
</dbReference>
<gene>
    <name evidence="1" type="ORF">BDV98DRAFT_569974</name>
</gene>
<accession>A0A5C3QHY1</accession>
<proteinExistence type="predicted"/>
<sequence>MRGLLEFKLALPERLHDGSAASHVLLSVNLPLLRSLSLSFSLDANVLCFLAYTPRLQQLELSPDRRDKLSLSPSEDLPTPHLPALSSFSGSLTDAFTHFSGRMGSLEEMYICRPEATLDQDTQDVILGDIADDVDEEGLLRKLFNSPPDDGGYTSLKTLELHTSLAPLPTLALLASSPITRDVQAMRLVIDPGSAPSAGMDFHHDIASRLTSFPLLTSFNLCGMHWSCSPAPSPIAISAD</sequence>
<evidence type="ECO:0000313" key="2">
    <source>
        <dbReference type="Proteomes" id="UP000305067"/>
    </source>
</evidence>
<reference evidence="1 2" key="1">
    <citation type="journal article" date="2019" name="Nat. Ecol. Evol.">
        <title>Megaphylogeny resolves global patterns of mushroom evolution.</title>
        <authorList>
            <person name="Varga T."/>
            <person name="Krizsan K."/>
            <person name="Foldi C."/>
            <person name="Dima B."/>
            <person name="Sanchez-Garcia M."/>
            <person name="Sanchez-Ramirez S."/>
            <person name="Szollosi G.J."/>
            <person name="Szarkandi J.G."/>
            <person name="Papp V."/>
            <person name="Albert L."/>
            <person name="Andreopoulos W."/>
            <person name="Angelini C."/>
            <person name="Antonin V."/>
            <person name="Barry K.W."/>
            <person name="Bougher N.L."/>
            <person name="Buchanan P."/>
            <person name="Buyck B."/>
            <person name="Bense V."/>
            <person name="Catcheside P."/>
            <person name="Chovatia M."/>
            <person name="Cooper J."/>
            <person name="Damon W."/>
            <person name="Desjardin D."/>
            <person name="Finy P."/>
            <person name="Geml J."/>
            <person name="Haridas S."/>
            <person name="Hughes K."/>
            <person name="Justo A."/>
            <person name="Karasinski D."/>
            <person name="Kautmanova I."/>
            <person name="Kiss B."/>
            <person name="Kocsube S."/>
            <person name="Kotiranta H."/>
            <person name="LaButti K.M."/>
            <person name="Lechner B.E."/>
            <person name="Liimatainen K."/>
            <person name="Lipzen A."/>
            <person name="Lukacs Z."/>
            <person name="Mihaltcheva S."/>
            <person name="Morgado L.N."/>
            <person name="Niskanen T."/>
            <person name="Noordeloos M.E."/>
            <person name="Ohm R.A."/>
            <person name="Ortiz-Santana B."/>
            <person name="Ovrebo C."/>
            <person name="Racz N."/>
            <person name="Riley R."/>
            <person name="Savchenko A."/>
            <person name="Shiryaev A."/>
            <person name="Soop K."/>
            <person name="Spirin V."/>
            <person name="Szebenyi C."/>
            <person name="Tomsovsky M."/>
            <person name="Tulloss R.E."/>
            <person name="Uehling J."/>
            <person name="Grigoriev I.V."/>
            <person name="Vagvolgyi C."/>
            <person name="Papp T."/>
            <person name="Martin F.M."/>
            <person name="Miettinen O."/>
            <person name="Hibbett D.S."/>
            <person name="Nagy L.G."/>
        </authorList>
    </citation>
    <scope>NUCLEOTIDE SEQUENCE [LARGE SCALE GENOMIC DNA]</scope>
    <source>
        <strain evidence="1 2">CBS 309.79</strain>
    </source>
</reference>
<name>A0A5C3QHY1_9AGAR</name>